<dbReference type="Proteomes" id="UP000003494">
    <property type="component" value="Unassembled WGS sequence"/>
</dbReference>
<keyword evidence="2" id="KW-1185">Reference proteome</keyword>
<reference evidence="1" key="1">
    <citation type="submission" date="2009-04" db="EMBL/GenBank/DDBJ databases">
        <authorList>
            <person name="Weinstock G."/>
            <person name="Sodergren E."/>
            <person name="Clifton S."/>
            <person name="Fulton L."/>
            <person name="Fulton B."/>
            <person name="Courtney L."/>
            <person name="Fronick C."/>
            <person name="Harrison M."/>
            <person name="Strong C."/>
            <person name="Farmer C."/>
            <person name="Delahaunty K."/>
            <person name="Markovic C."/>
            <person name="Hall O."/>
            <person name="Minx P."/>
            <person name="Tomlinson C."/>
            <person name="Mitreva M."/>
            <person name="Nelson J."/>
            <person name="Hou S."/>
            <person name="Wollam A."/>
            <person name="Pepin K.H."/>
            <person name="Johnson M."/>
            <person name="Bhonagiri V."/>
            <person name="Nash W.E."/>
            <person name="Warren W."/>
            <person name="Chinwalla A."/>
            <person name="Mardis E.R."/>
            <person name="Wilson R.K."/>
        </authorList>
    </citation>
    <scope>NUCLEOTIDE SEQUENCE [LARGE SCALE GENOMIC DNA]</scope>
    <source>
        <strain evidence="1">DSM 14600</strain>
    </source>
</reference>
<gene>
    <name evidence="1" type="ORF">GCWU000342_00616</name>
</gene>
<sequence length="39" mass="4532">MSLLQTFQADPGFLSYLFYYMKNCTKFKDCTSPKKSAID</sequence>
<comment type="caution">
    <text evidence="1">The sequence shown here is derived from an EMBL/GenBank/DDBJ whole genome shotgun (WGS) entry which is preliminary data.</text>
</comment>
<dbReference type="EMBL" id="ACIP02000001">
    <property type="protein sequence ID" value="EEP29260.1"/>
    <property type="molecule type" value="Genomic_DNA"/>
</dbReference>
<proteinExistence type="predicted"/>
<organism evidence="1 2">
    <name type="scientific">Shuttleworthella satelles DSM 14600</name>
    <dbReference type="NCBI Taxonomy" id="626523"/>
    <lineage>
        <taxon>Bacteria</taxon>
        <taxon>Bacillati</taxon>
        <taxon>Bacillota</taxon>
        <taxon>Clostridia</taxon>
        <taxon>Lachnospirales</taxon>
        <taxon>Lachnospiraceae</taxon>
        <taxon>Shuttleworthella</taxon>
    </lineage>
</organism>
<dbReference type="AlphaFoldDB" id="C4G9G3"/>
<dbReference type="HOGENOM" id="CLU_3316946_0_0_9"/>
<protein>
    <submittedName>
        <fullName evidence="1">Uncharacterized protein</fullName>
    </submittedName>
</protein>
<evidence type="ECO:0000313" key="2">
    <source>
        <dbReference type="Proteomes" id="UP000003494"/>
    </source>
</evidence>
<evidence type="ECO:0000313" key="1">
    <source>
        <dbReference type="EMBL" id="EEP29260.1"/>
    </source>
</evidence>
<name>C4G9G3_9FIRM</name>
<accession>C4G9G3</accession>